<gene>
    <name evidence="2" type="ORF">UXQ13_00205</name>
</gene>
<feature type="compositionally biased region" description="Polar residues" evidence="1">
    <location>
        <begin position="58"/>
        <end position="77"/>
    </location>
</feature>
<dbReference type="EMBL" id="JBAPLV010000001">
    <property type="protein sequence ID" value="MEI4276875.1"/>
    <property type="molecule type" value="Genomic_DNA"/>
</dbReference>
<dbReference type="Proteomes" id="UP001373496">
    <property type="component" value="Unassembled WGS sequence"/>
</dbReference>
<protein>
    <submittedName>
        <fullName evidence="2">Uncharacterized protein</fullName>
    </submittedName>
</protein>
<dbReference type="RefSeq" id="WP_225234320.1">
    <property type="nucleotide sequence ID" value="NZ_JBAPLV010000001.1"/>
</dbReference>
<feature type="compositionally biased region" description="Polar residues" evidence="1">
    <location>
        <begin position="27"/>
        <end position="38"/>
    </location>
</feature>
<name>A0ABU8E038_9ACTN</name>
<accession>A0ABU8E038</accession>
<feature type="region of interest" description="Disordered" evidence="1">
    <location>
        <begin position="57"/>
        <end position="86"/>
    </location>
</feature>
<comment type="caution">
    <text evidence="2">The sequence shown here is derived from an EMBL/GenBank/DDBJ whole genome shotgun (WGS) entry which is preliminary data.</text>
</comment>
<evidence type="ECO:0000313" key="3">
    <source>
        <dbReference type="Proteomes" id="UP001373496"/>
    </source>
</evidence>
<organism evidence="2 3">
    <name type="scientific">Klenkia terrae</name>
    <dbReference type="NCBI Taxonomy" id="1052259"/>
    <lineage>
        <taxon>Bacteria</taxon>
        <taxon>Bacillati</taxon>
        <taxon>Actinomycetota</taxon>
        <taxon>Actinomycetes</taxon>
        <taxon>Geodermatophilales</taxon>
        <taxon>Geodermatophilaceae</taxon>
        <taxon>Klenkia</taxon>
    </lineage>
</organism>
<feature type="region of interest" description="Disordered" evidence="1">
    <location>
        <begin position="18"/>
        <end position="38"/>
    </location>
</feature>
<reference evidence="2 3" key="1">
    <citation type="submission" date="2024-03" db="EMBL/GenBank/DDBJ databases">
        <title>Draft genome sequence of Klenkia terrae.</title>
        <authorList>
            <person name="Duangmal K."/>
            <person name="Chantavorakit T."/>
        </authorList>
    </citation>
    <scope>NUCLEOTIDE SEQUENCE [LARGE SCALE GENOMIC DNA]</scope>
    <source>
        <strain evidence="2 3">JCM 17786</strain>
    </source>
</reference>
<keyword evidence="3" id="KW-1185">Reference proteome</keyword>
<proteinExistence type="predicted"/>
<evidence type="ECO:0000313" key="2">
    <source>
        <dbReference type="EMBL" id="MEI4276875.1"/>
    </source>
</evidence>
<sequence>MTSNRARVLVTVQDITPETGDDHVLSPDTSTVAPDQVRSTVTNTASQLTCMPLLAPGQSETTVTEPGTNPSECTSHTALARSGRWS</sequence>
<evidence type="ECO:0000256" key="1">
    <source>
        <dbReference type="SAM" id="MobiDB-lite"/>
    </source>
</evidence>